<gene>
    <name evidence="3" type="ORF">RM423_15760</name>
</gene>
<organism evidence="3 4">
    <name type="scientific">Jatrophihabitans lederbergiae</name>
    <dbReference type="NCBI Taxonomy" id="3075547"/>
    <lineage>
        <taxon>Bacteria</taxon>
        <taxon>Bacillati</taxon>
        <taxon>Actinomycetota</taxon>
        <taxon>Actinomycetes</taxon>
        <taxon>Jatrophihabitantales</taxon>
        <taxon>Jatrophihabitantaceae</taxon>
        <taxon>Jatrophihabitans</taxon>
    </lineage>
</organism>
<dbReference type="EMBL" id="JAVREH010000023">
    <property type="protein sequence ID" value="MDT0262852.1"/>
    <property type="molecule type" value="Genomic_DNA"/>
</dbReference>
<evidence type="ECO:0000313" key="3">
    <source>
        <dbReference type="EMBL" id="MDT0262852.1"/>
    </source>
</evidence>
<reference evidence="4" key="1">
    <citation type="submission" date="2023-07" db="EMBL/GenBank/DDBJ databases">
        <title>30 novel species of actinomycetes from the DSMZ collection.</title>
        <authorList>
            <person name="Nouioui I."/>
        </authorList>
    </citation>
    <scope>NUCLEOTIDE SEQUENCE [LARGE SCALE GENOMIC DNA]</scope>
    <source>
        <strain evidence="4">DSM 44399</strain>
    </source>
</reference>
<protein>
    <submittedName>
        <fullName evidence="3">Class F sortase</fullName>
    </submittedName>
</protein>
<evidence type="ECO:0000256" key="1">
    <source>
        <dbReference type="ARBA" id="ARBA00022801"/>
    </source>
</evidence>
<feature type="compositionally biased region" description="Low complexity" evidence="2">
    <location>
        <begin position="31"/>
        <end position="53"/>
    </location>
</feature>
<dbReference type="SUPFAM" id="SSF63817">
    <property type="entry name" value="Sortase"/>
    <property type="match status" value="1"/>
</dbReference>
<dbReference type="RefSeq" id="WP_311423999.1">
    <property type="nucleotide sequence ID" value="NZ_JAVREH010000023.1"/>
</dbReference>
<dbReference type="InterPro" id="IPR005754">
    <property type="entry name" value="Sortase"/>
</dbReference>
<dbReference type="Gene3D" id="2.40.260.10">
    <property type="entry name" value="Sortase"/>
    <property type="match status" value="1"/>
</dbReference>
<comment type="caution">
    <text evidence="3">The sequence shown here is derived from an EMBL/GenBank/DDBJ whole genome shotgun (WGS) entry which is preliminary data.</text>
</comment>
<evidence type="ECO:0000256" key="2">
    <source>
        <dbReference type="SAM" id="MobiDB-lite"/>
    </source>
</evidence>
<proteinExistence type="predicted"/>
<dbReference type="CDD" id="cd05829">
    <property type="entry name" value="Sortase_F"/>
    <property type="match status" value="1"/>
</dbReference>
<dbReference type="InterPro" id="IPR042001">
    <property type="entry name" value="Sortase_F"/>
</dbReference>
<evidence type="ECO:0000313" key="4">
    <source>
        <dbReference type="Proteomes" id="UP001183176"/>
    </source>
</evidence>
<keyword evidence="4" id="KW-1185">Reference proteome</keyword>
<dbReference type="InterPro" id="IPR023365">
    <property type="entry name" value="Sortase_dom-sf"/>
</dbReference>
<sequence>MLLALVAALVLAACTGLLILNRSDSGGSSRPPAVLGAVVPSSAGSATTTPGTSDQQSPEGSLAEPTLGTLPPAAGTSPPTRVSIPSIGVDSSLESLGLLANGELQPPTEWQQAGWYADGIVPGGTGPAVIIGHVDSMSGPAVFFRLGDLRVGDPVLVKRKDGSTLRFVVEAMRSYPKDHFPTTAVYGPTPLPELRLITCTGQFDRDAHSYLDNLVVSARLA</sequence>
<feature type="region of interest" description="Disordered" evidence="2">
    <location>
        <begin position="25"/>
        <end position="83"/>
    </location>
</feature>
<accession>A0ABU2JD37</accession>
<keyword evidence="1" id="KW-0378">Hydrolase</keyword>
<dbReference type="NCBIfam" id="NF033748">
    <property type="entry name" value="class_F_sortase"/>
    <property type="match status" value="1"/>
</dbReference>
<dbReference type="Pfam" id="PF04203">
    <property type="entry name" value="Sortase"/>
    <property type="match status" value="1"/>
</dbReference>
<dbReference type="Proteomes" id="UP001183176">
    <property type="component" value="Unassembled WGS sequence"/>
</dbReference>
<name>A0ABU2JD37_9ACTN</name>